<protein>
    <recommendedName>
        <fullName evidence="4">Nucleotidyltransferase</fullName>
    </recommendedName>
</protein>
<dbReference type="AlphaFoldDB" id="A0A285TC22"/>
<dbReference type="RefSeq" id="WP_097175810.1">
    <property type="nucleotide sequence ID" value="NZ_OBML01000010.1"/>
</dbReference>
<dbReference type="Pfam" id="PF06042">
    <property type="entry name" value="NTP_transf_6"/>
    <property type="match status" value="1"/>
</dbReference>
<dbReference type="Proteomes" id="UP000219331">
    <property type="component" value="Unassembled WGS sequence"/>
</dbReference>
<evidence type="ECO:0008006" key="4">
    <source>
        <dbReference type="Google" id="ProtNLM"/>
    </source>
</evidence>
<dbReference type="EMBL" id="OBML01000010">
    <property type="protein sequence ID" value="SOC19440.1"/>
    <property type="molecule type" value="Genomic_DNA"/>
</dbReference>
<feature type="region of interest" description="Disordered" evidence="1">
    <location>
        <begin position="222"/>
        <end position="258"/>
    </location>
</feature>
<dbReference type="InterPro" id="IPR009267">
    <property type="entry name" value="NTP_transf_6"/>
</dbReference>
<name>A0A285TC22_9HYPH</name>
<dbReference type="STRING" id="538381.GCA_001696535_04021"/>
<feature type="compositionally biased region" description="Polar residues" evidence="1">
    <location>
        <begin position="330"/>
        <end position="340"/>
    </location>
</feature>
<accession>A0A285TC22</accession>
<reference evidence="2 3" key="1">
    <citation type="submission" date="2017-08" db="EMBL/GenBank/DDBJ databases">
        <authorList>
            <person name="de Groot N.N."/>
        </authorList>
    </citation>
    <scope>NUCLEOTIDE SEQUENCE [LARGE SCALE GENOMIC DNA]</scope>
    <source>
        <strain evidence="2 3">USBA 352</strain>
    </source>
</reference>
<keyword evidence="3" id="KW-1185">Reference proteome</keyword>
<evidence type="ECO:0000313" key="3">
    <source>
        <dbReference type="Proteomes" id="UP000219331"/>
    </source>
</evidence>
<feature type="region of interest" description="Disordered" evidence="1">
    <location>
        <begin position="282"/>
        <end position="340"/>
    </location>
</feature>
<feature type="compositionally biased region" description="Acidic residues" evidence="1">
    <location>
        <begin position="239"/>
        <end position="248"/>
    </location>
</feature>
<dbReference type="OrthoDB" id="9805247at2"/>
<organism evidence="2 3">
    <name type="scientific">Stappia indica</name>
    <dbReference type="NCBI Taxonomy" id="538381"/>
    <lineage>
        <taxon>Bacteria</taxon>
        <taxon>Pseudomonadati</taxon>
        <taxon>Pseudomonadota</taxon>
        <taxon>Alphaproteobacteria</taxon>
        <taxon>Hyphomicrobiales</taxon>
        <taxon>Stappiaceae</taxon>
        <taxon>Stappia</taxon>
    </lineage>
</organism>
<sequence length="340" mass="37226">MKPAQAVPPALGQGLAFGRTTLGDPSLTGEDDRRRVLELILRTDPVVMRVLRIARSLALPDWRLASGAIYQTVWNALTGRPAGHGIRDFDLLYFDGTDTSYEAEDRVITRARPSFSRLPAPVEIRNQARVALWFRRKHGIDYPTLSCTDEALVNYAARTHSVAVRLEADGRLSLAAPFGLADIFAMRLVPNPVLDNASTYLDKALRMKAAWPELEILPWPSSERTGVAPGVDEPTLEAANEDEPDEETPAGASAPLSHREELLRQSPFRRHLAGDRYARLVRGDFGAPSDPVEEGEGEGDETDAAQASRPAGSSASDQPAASVARDWIRVSTSPRSEFPR</sequence>
<evidence type="ECO:0000256" key="1">
    <source>
        <dbReference type="SAM" id="MobiDB-lite"/>
    </source>
</evidence>
<feature type="compositionally biased region" description="Acidic residues" evidence="1">
    <location>
        <begin position="291"/>
        <end position="303"/>
    </location>
</feature>
<proteinExistence type="predicted"/>
<evidence type="ECO:0000313" key="2">
    <source>
        <dbReference type="EMBL" id="SOC19440.1"/>
    </source>
</evidence>
<dbReference type="PANTHER" id="PTHR39166:SF1">
    <property type="entry name" value="BLL1166 PROTEIN"/>
    <property type="match status" value="1"/>
</dbReference>
<dbReference type="PANTHER" id="PTHR39166">
    <property type="entry name" value="BLL1166 PROTEIN"/>
    <property type="match status" value="1"/>
</dbReference>
<gene>
    <name evidence="2" type="ORF">SAMN05421512_11033</name>
</gene>